<comment type="cofactor">
    <cofactor evidence="1">
        <name>Mg(2+)</name>
        <dbReference type="ChEBI" id="CHEBI:18420"/>
    </cofactor>
</comment>
<evidence type="ECO:0000256" key="3">
    <source>
        <dbReference type="ARBA" id="ARBA00022722"/>
    </source>
</evidence>
<evidence type="ECO:0000313" key="9">
    <source>
        <dbReference type="EMBL" id="KKO18861.1"/>
    </source>
</evidence>
<comment type="similarity">
    <text evidence="2">Belongs to the CRISPR-associated endoribonuclease Cas2 protein family.</text>
</comment>
<evidence type="ECO:0000313" key="10">
    <source>
        <dbReference type="Proteomes" id="UP000034954"/>
    </source>
</evidence>
<dbReference type="GO" id="GO:0016787">
    <property type="term" value="F:hydrolase activity"/>
    <property type="evidence" value="ECO:0007669"/>
    <property type="project" value="UniProtKB-KW"/>
</dbReference>
<dbReference type="Gene3D" id="3.30.70.240">
    <property type="match status" value="1"/>
</dbReference>
<evidence type="ECO:0000256" key="1">
    <source>
        <dbReference type="ARBA" id="ARBA00001946"/>
    </source>
</evidence>
<keyword evidence="5" id="KW-0255">Endonuclease</keyword>
<reference evidence="9 10" key="1">
    <citation type="journal article" date="2013" name="BMC Microbiol.">
        <title>Identification of the type II cytochrome c maturation pathway in anammox bacteria by comparative genomics.</title>
        <authorList>
            <person name="Ferousi C."/>
            <person name="Speth D.R."/>
            <person name="Reimann J."/>
            <person name="Op den Camp H.J."/>
            <person name="Allen J.W."/>
            <person name="Keltjens J.T."/>
            <person name="Jetten M.S."/>
        </authorList>
    </citation>
    <scope>NUCLEOTIDE SEQUENCE [LARGE SCALE GENOMIC DNA]</scope>
    <source>
        <strain evidence="9">RU1</strain>
    </source>
</reference>
<evidence type="ECO:0000256" key="2">
    <source>
        <dbReference type="ARBA" id="ARBA00009959"/>
    </source>
</evidence>
<evidence type="ECO:0000256" key="7">
    <source>
        <dbReference type="ARBA" id="ARBA00022842"/>
    </source>
</evidence>
<sequence>MKGISDYAVVYDITSDAERERVDKVLKGFGFRVQKSVFECRLNKRGRDELIGRLEGLHIKTGFI</sequence>
<dbReference type="Pfam" id="PF09827">
    <property type="entry name" value="CRISPR_Cas2"/>
    <property type="match status" value="1"/>
</dbReference>
<dbReference type="PATRIC" id="fig|380242.3.peg.2993"/>
<dbReference type="GO" id="GO:0051607">
    <property type="term" value="P:defense response to virus"/>
    <property type="evidence" value="ECO:0007669"/>
    <property type="project" value="UniProtKB-KW"/>
</dbReference>
<evidence type="ECO:0000256" key="8">
    <source>
        <dbReference type="ARBA" id="ARBA00023118"/>
    </source>
</evidence>
<keyword evidence="10" id="KW-1185">Reference proteome</keyword>
<dbReference type="NCBIfam" id="TIGR01573">
    <property type="entry name" value="cas2"/>
    <property type="match status" value="1"/>
</dbReference>
<organism evidence="9 10">
    <name type="scientific">Candidatus Brocadia fulgida</name>
    <dbReference type="NCBI Taxonomy" id="380242"/>
    <lineage>
        <taxon>Bacteria</taxon>
        <taxon>Pseudomonadati</taxon>
        <taxon>Planctomycetota</taxon>
        <taxon>Candidatus Brocadiia</taxon>
        <taxon>Candidatus Brocadiales</taxon>
        <taxon>Candidatus Brocadiaceae</taxon>
        <taxon>Candidatus Brocadia</taxon>
    </lineage>
</organism>
<protein>
    <submittedName>
        <fullName evidence="9">CRISPR-associated protein</fullName>
    </submittedName>
</protein>
<accession>A0A0M2UV44</accession>
<dbReference type="InterPro" id="IPR019199">
    <property type="entry name" value="Virulence_VapD/CRISPR_Cas2"/>
</dbReference>
<proteinExistence type="inferred from homology"/>
<evidence type="ECO:0000256" key="6">
    <source>
        <dbReference type="ARBA" id="ARBA00022801"/>
    </source>
</evidence>
<dbReference type="Proteomes" id="UP000034954">
    <property type="component" value="Unassembled WGS sequence"/>
</dbReference>
<dbReference type="InterPro" id="IPR021127">
    <property type="entry name" value="CRISPR_associated_Cas2"/>
</dbReference>
<evidence type="ECO:0000256" key="4">
    <source>
        <dbReference type="ARBA" id="ARBA00022723"/>
    </source>
</evidence>
<dbReference type="GO" id="GO:0046872">
    <property type="term" value="F:metal ion binding"/>
    <property type="evidence" value="ECO:0007669"/>
    <property type="project" value="UniProtKB-KW"/>
</dbReference>
<dbReference type="PANTHER" id="PTHR34405:SF3">
    <property type="entry name" value="CRISPR-ASSOCIATED ENDORIBONUCLEASE CAS2 3"/>
    <property type="match status" value="1"/>
</dbReference>
<gene>
    <name evidence="9" type="ORF">BROFUL_02407</name>
</gene>
<keyword evidence="3" id="KW-0540">Nuclease</keyword>
<evidence type="ECO:0000256" key="5">
    <source>
        <dbReference type="ARBA" id="ARBA00022759"/>
    </source>
</evidence>
<dbReference type="SUPFAM" id="SSF143430">
    <property type="entry name" value="TTP0101/SSO1404-like"/>
    <property type="match status" value="1"/>
</dbReference>
<dbReference type="CDD" id="cd09725">
    <property type="entry name" value="Cas2_I_II_III"/>
    <property type="match status" value="1"/>
</dbReference>
<keyword evidence="8" id="KW-0051">Antiviral defense</keyword>
<comment type="caution">
    <text evidence="9">The sequence shown here is derived from an EMBL/GenBank/DDBJ whole genome shotgun (WGS) entry which is preliminary data.</text>
</comment>
<name>A0A0M2UV44_9BACT</name>
<dbReference type="AlphaFoldDB" id="A0A0M2UV44"/>
<dbReference type="PANTHER" id="PTHR34405">
    <property type="entry name" value="CRISPR-ASSOCIATED ENDORIBONUCLEASE CAS2"/>
    <property type="match status" value="1"/>
</dbReference>
<dbReference type="GO" id="GO:0043571">
    <property type="term" value="P:maintenance of CRISPR repeat elements"/>
    <property type="evidence" value="ECO:0007669"/>
    <property type="project" value="InterPro"/>
</dbReference>
<dbReference type="GO" id="GO:0004521">
    <property type="term" value="F:RNA endonuclease activity"/>
    <property type="evidence" value="ECO:0007669"/>
    <property type="project" value="InterPro"/>
</dbReference>
<dbReference type="EMBL" id="LAQJ01000231">
    <property type="protein sequence ID" value="KKO18861.1"/>
    <property type="molecule type" value="Genomic_DNA"/>
</dbReference>
<keyword evidence="6" id="KW-0378">Hydrolase</keyword>
<keyword evidence="4" id="KW-0479">Metal-binding</keyword>
<keyword evidence="7" id="KW-0460">Magnesium</keyword>
<feature type="non-terminal residue" evidence="9">
    <location>
        <position position="64"/>
    </location>
</feature>